<keyword evidence="1" id="KW-0732">Signal</keyword>
<comment type="caution">
    <text evidence="3">The sequence shown here is derived from an EMBL/GenBank/DDBJ whole genome shotgun (WGS) entry which is preliminary data.</text>
</comment>
<organism evidence="3 4">
    <name type="scientific">Rhizobium etli</name>
    <dbReference type="NCBI Taxonomy" id="29449"/>
    <lineage>
        <taxon>Bacteria</taxon>
        <taxon>Pseudomonadati</taxon>
        <taxon>Pseudomonadota</taxon>
        <taxon>Alphaproteobacteria</taxon>
        <taxon>Hyphomicrobiales</taxon>
        <taxon>Rhizobiaceae</taxon>
        <taxon>Rhizobium/Agrobacterium group</taxon>
        <taxon>Rhizobium</taxon>
    </lineage>
</organism>
<protein>
    <recommendedName>
        <fullName evidence="6">DUF2946 domain-containing protein</fullName>
    </recommendedName>
</protein>
<dbReference type="Pfam" id="PF11162">
    <property type="entry name" value="DUF2946"/>
    <property type="match status" value="1"/>
</dbReference>
<dbReference type="Proteomes" id="UP000557344">
    <property type="component" value="Unassembled WGS sequence"/>
</dbReference>
<dbReference type="EMBL" id="JACIID010000002">
    <property type="protein sequence ID" value="MBB4534911.1"/>
    <property type="molecule type" value="Genomic_DNA"/>
</dbReference>
<sequence>MIRRAKQIEQWALRILCAVALAFVGFAHQTPASAAGTFDPAELAQYVLPDGSLPTLCVTITDESGTDKSGTDKHHKAHSHDCEACRIGAATLLPAPTDVAGAPIGFAVVVELPIRAEAFHRQLFPPNTGPRAPPSDPIPA</sequence>
<dbReference type="AlphaFoldDB" id="A0A7W6ZFA3"/>
<dbReference type="Proteomes" id="UP000523431">
    <property type="component" value="Unassembled WGS sequence"/>
</dbReference>
<feature type="chain" id="PRO_5036405134" description="DUF2946 domain-containing protein" evidence="1">
    <location>
        <begin position="35"/>
        <end position="140"/>
    </location>
</feature>
<gene>
    <name evidence="2" type="ORF">GGE46_001463</name>
    <name evidence="3" type="ORF">GGE57_001647</name>
</gene>
<evidence type="ECO:0000313" key="4">
    <source>
        <dbReference type="Proteomes" id="UP000523431"/>
    </source>
</evidence>
<dbReference type="RefSeq" id="WP_183839208.1">
    <property type="nucleotide sequence ID" value="NZ_JACIHU010000002.1"/>
</dbReference>
<dbReference type="EMBL" id="JACIHU010000002">
    <property type="protein sequence ID" value="MBB4478895.1"/>
    <property type="molecule type" value="Genomic_DNA"/>
</dbReference>
<reference evidence="4 5" key="1">
    <citation type="submission" date="2020-08" db="EMBL/GenBank/DDBJ databases">
        <title>Genomic Encyclopedia of Type Strains, Phase IV (KMG-V): Genome sequencing to study the core and pangenomes of soil and plant-associated prokaryotes.</title>
        <authorList>
            <person name="Whitman W."/>
        </authorList>
    </citation>
    <scope>NUCLEOTIDE SEQUENCE [LARGE SCALE GENOMIC DNA]</scope>
    <source>
        <strain evidence="2 5">SEMIA 471</strain>
        <strain evidence="3 4">SEMIA 489</strain>
    </source>
</reference>
<evidence type="ECO:0000313" key="2">
    <source>
        <dbReference type="EMBL" id="MBB4478895.1"/>
    </source>
</evidence>
<evidence type="ECO:0000313" key="5">
    <source>
        <dbReference type="Proteomes" id="UP000557344"/>
    </source>
</evidence>
<evidence type="ECO:0000256" key="1">
    <source>
        <dbReference type="SAM" id="SignalP"/>
    </source>
</evidence>
<accession>A0A7W6ZFA3</accession>
<dbReference type="InterPro" id="IPR021333">
    <property type="entry name" value="DUF2946"/>
</dbReference>
<evidence type="ECO:0008006" key="6">
    <source>
        <dbReference type="Google" id="ProtNLM"/>
    </source>
</evidence>
<name>A0A7W6ZFA3_RHIET</name>
<evidence type="ECO:0000313" key="3">
    <source>
        <dbReference type="EMBL" id="MBB4534911.1"/>
    </source>
</evidence>
<proteinExistence type="predicted"/>
<feature type="signal peptide" evidence="1">
    <location>
        <begin position="1"/>
        <end position="34"/>
    </location>
</feature>